<keyword evidence="4" id="KW-1185">Reference proteome</keyword>
<organism evidence="3 4">
    <name type="scientific">Marinovum algicola</name>
    <dbReference type="NCBI Taxonomy" id="42444"/>
    <lineage>
        <taxon>Bacteria</taxon>
        <taxon>Pseudomonadati</taxon>
        <taxon>Pseudomonadota</taxon>
        <taxon>Alphaproteobacteria</taxon>
        <taxon>Rhodobacterales</taxon>
        <taxon>Roseobacteraceae</taxon>
        <taxon>Marinovum</taxon>
    </lineage>
</organism>
<dbReference type="EMBL" id="FNYY01000008">
    <property type="protein sequence ID" value="SEJ63022.1"/>
    <property type="molecule type" value="Genomic_DNA"/>
</dbReference>
<proteinExistence type="predicted"/>
<comment type="caution">
    <text evidence="3">The sequence shown here is derived from an EMBL/GenBank/DDBJ whole genome shotgun (WGS) entry which is preliminary data.</text>
</comment>
<keyword evidence="2" id="KW-0812">Transmembrane</keyword>
<dbReference type="RefSeq" id="WP_048529285.1">
    <property type="nucleotide sequence ID" value="NZ_CATLQZ010000006.1"/>
</dbReference>
<keyword evidence="2" id="KW-1133">Transmembrane helix</keyword>
<evidence type="ECO:0000256" key="2">
    <source>
        <dbReference type="SAM" id="Phobius"/>
    </source>
</evidence>
<sequence>MSSPDTNLKKQKRRHRGPLIGMAVVAVFAIGLILFWIGEVFVTAPGPESEPAEAATEQVSPTELETGTVDVPPEAPVEEVAPGDTDVEVEQ</sequence>
<dbReference type="AlphaFoldDB" id="A0A975ZNR2"/>
<evidence type="ECO:0000313" key="4">
    <source>
        <dbReference type="Proteomes" id="UP000182932"/>
    </source>
</evidence>
<keyword evidence="2" id="KW-0472">Membrane</keyword>
<evidence type="ECO:0000256" key="1">
    <source>
        <dbReference type="SAM" id="MobiDB-lite"/>
    </source>
</evidence>
<feature type="transmembrane region" description="Helical" evidence="2">
    <location>
        <begin position="19"/>
        <end position="38"/>
    </location>
</feature>
<gene>
    <name evidence="3" type="ORF">SAMN04487940_10850</name>
</gene>
<feature type="region of interest" description="Disordered" evidence="1">
    <location>
        <begin position="45"/>
        <end position="91"/>
    </location>
</feature>
<protein>
    <submittedName>
        <fullName evidence="3">Uncharacterized protein</fullName>
    </submittedName>
</protein>
<evidence type="ECO:0000313" key="3">
    <source>
        <dbReference type="EMBL" id="SEJ63022.1"/>
    </source>
</evidence>
<dbReference type="Proteomes" id="UP000182932">
    <property type="component" value="Unassembled WGS sequence"/>
</dbReference>
<accession>A0A975ZNR2</accession>
<name>A0A975ZNR2_9RHOB</name>
<reference evidence="3 4" key="1">
    <citation type="submission" date="2016-10" db="EMBL/GenBank/DDBJ databases">
        <authorList>
            <person name="Varghese N."/>
            <person name="Submissions S."/>
        </authorList>
    </citation>
    <scope>NUCLEOTIDE SEQUENCE [LARGE SCALE GENOMIC DNA]</scope>
    <source>
        <strain evidence="3 4">FF3</strain>
    </source>
</reference>
<feature type="compositionally biased region" description="Low complexity" evidence="1">
    <location>
        <begin position="45"/>
        <end position="57"/>
    </location>
</feature>
<dbReference type="GeneID" id="80818721"/>